<organism evidence="4 5">
    <name type="scientific">Aliidiomarina minuta</name>
    <dbReference type="NCBI Taxonomy" id="880057"/>
    <lineage>
        <taxon>Bacteria</taxon>
        <taxon>Pseudomonadati</taxon>
        <taxon>Pseudomonadota</taxon>
        <taxon>Gammaproteobacteria</taxon>
        <taxon>Alteromonadales</taxon>
        <taxon>Idiomarinaceae</taxon>
        <taxon>Aliidiomarina</taxon>
    </lineage>
</organism>
<accession>A0A432W454</accession>
<dbReference type="Pfam" id="PF00076">
    <property type="entry name" value="RRM_1"/>
    <property type="match status" value="1"/>
</dbReference>
<dbReference type="RefSeq" id="WP_126804530.1">
    <property type="nucleotide sequence ID" value="NZ_PIPL01000003.1"/>
</dbReference>
<keyword evidence="1" id="KW-0694">RNA-binding</keyword>
<protein>
    <submittedName>
        <fullName evidence="4">RNA-binding protein</fullName>
    </submittedName>
</protein>
<feature type="transmembrane region" description="Helical" evidence="2">
    <location>
        <begin position="35"/>
        <end position="59"/>
    </location>
</feature>
<feature type="domain" description="RRM" evidence="3">
    <location>
        <begin position="85"/>
        <end position="162"/>
    </location>
</feature>
<proteinExistence type="predicted"/>
<evidence type="ECO:0000259" key="3">
    <source>
        <dbReference type="PROSITE" id="PS50102"/>
    </source>
</evidence>
<evidence type="ECO:0000256" key="2">
    <source>
        <dbReference type="SAM" id="Phobius"/>
    </source>
</evidence>
<dbReference type="EMBL" id="PIPL01000003">
    <property type="protein sequence ID" value="RUO24111.1"/>
    <property type="molecule type" value="Genomic_DNA"/>
</dbReference>
<evidence type="ECO:0000313" key="5">
    <source>
        <dbReference type="Proteomes" id="UP000288293"/>
    </source>
</evidence>
<evidence type="ECO:0000313" key="4">
    <source>
        <dbReference type="EMBL" id="RUO24111.1"/>
    </source>
</evidence>
<dbReference type="PROSITE" id="PS50102">
    <property type="entry name" value="RRM"/>
    <property type="match status" value="1"/>
</dbReference>
<feature type="transmembrane region" description="Helical" evidence="2">
    <location>
        <begin position="7"/>
        <end position="29"/>
    </location>
</feature>
<comment type="caution">
    <text evidence="4">The sequence shown here is derived from an EMBL/GenBank/DDBJ whole genome shotgun (WGS) entry which is preliminary data.</text>
</comment>
<gene>
    <name evidence="4" type="ORF">CWE09_13290</name>
</gene>
<dbReference type="InterPro" id="IPR012677">
    <property type="entry name" value="Nucleotide-bd_a/b_plait_sf"/>
</dbReference>
<dbReference type="Gene3D" id="3.30.70.330">
    <property type="match status" value="1"/>
</dbReference>
<keyword evidence="2" id="KW-1133">Transmembrane helix</keyword>
<dbReference type="SMART" id="SM00360">
    <property type="entry name" value="RRM"/>
    <property type="match status" value="1"/>
</dbReference>
<dbReference type="PANTHER" id="PTHR48027">
    <property type="entry name" value="HETEROGENEOUS NUCLEAR RIBONUCLEOPROTEIN 87F-RELATED"/>
    <property type="match status" value="1"/>
</dbReference>
<keyword evidence="2" id="KW-0472">Membrane</keyword>
<sequence>MTRVTPGFQILIAAVIAFIFGLIASFTLGQAELSFIVSFVGLATFLGGILSPWIAGLLANRKPKPRTKKAAKATPVQNADGSDAVTLYVGNLPFKTSEDSVQDAFERYGEVFAVRLVKDRRTGKRKGYGFVEMESVGADLALAKLNDSDFEGRTLKVRAANSDRKD</sequence>
<dbReference type="InterPro" id="IPR052462">
    <property type="entry name" value="SLIRP/GR-RBP-like"/>
</dbReference>
<dbReference type="InterPro" id="IPR035979">
    <property type="entry name" value="RBD_domain_sf"/>
</dbReference>
<keyword evidence="5" id="KW-1185">Reference proteome</keyword>
<dbReference type="Proteomes" id="UP000288293">
    <property type="component" value="Unassembled WGS sequence"/>
</dbReference>
<keyword evidence="2" id="KW-0812">Transmembrane</keyword>
<dbReference type="AlphaFoldDB" id="A0A432W454"/>
<name>A0A432W454_9GAMM</name>
<dbReference type="InterPro" id="IPR000504">
    <property type="entry name" value="RRM_dom"/>
</dbReference>
<dbReference type="OrthoDB" id="9798855at2"/>
<evidence type="ECO:0000256" key="1">
    <source>
        <dbReference type="ARBA" id="ARBA00022884"/>
    </source>
</evidence>
<dbReference type="SUPFAM" id="SSF54928">
    <property type="entry name" value="RNA-binding domain, RBD"/>
    <property type="match status" value="1"/>
</dbReference>
<dbReference type="GO" id="GO:0003723">
    <property type="term" value="F:RNA binding"/>
    <property type="evidence" value="ECO:0007669"/>
    <property type="project" value="UniProtKB-KW"/>
</dbReference>
<reference evidence="4 5" key="1">
    <citation type="journal article" date="2011" name="Front. Microbiol.">
        <title>Genomic signatures of strain selection and enhancement in Bacillus atrophaeus var. globigii, a historical biowarfare simulant.</title>
        <authorList>
            <person name="Gibbons H.S."/>
            <person name="Broomall S.M."/>
            <person name="McNew L.A."/>
            <person name="Daligault H."/>
            <person name="Chapman C."/>
            <person name="Bruce D."/>
            <person name="Karavis M."/>
            <person name="Krepps M."/>
            <person name="McGregor P.A."/>
            <person name="Hong C."/>
            <person name="Park K.H."/>
            <person name="Akmal A."/>
            <person name="Feldman A."/>
            <person name="Lin J.S."/>
            <person name="Chang W.E."/>
            <person name="Higgs B.W."/>
            <person name="Demirev P."/>
            <person name="Lindquist J."/>
            <person name="Liem A."/>
            <person name="Fochler E."/>
            <person name="Read T.D."/>
            <person name="Tapia R."/>
            <person name="Johnson S."/>
            <person name="Bishop-Lilly K.A."/>
            <person name="Detter C."/>
            <person name="Han C."/>
            <person name="Sozhamannan S."/>
            <person name="Rosenzweig C.N."/>
            <person name="Skowronski E.W."/>
        </authorList>
    </citation>
    <scope>NUCLEOTIDE SEQUENCE [LARGE SCALE GENOMIC DNA]</scope>
    <source>
        <strain evidence="4 5">MLST1</strain>
    </source>
</reference>